<keyword evidence="1" id="KW-0472">Membrane</keyword>
<dbReference type="AlphaFoldDB" id="A0AAW8WCA0"/>
<evidence type="ECO:0000313" key="2">
    <source>
        <dbReference type="EMBL" id="MDT7038138.1"/>
    </source>
</evidence>
<keyword evidence="1" id="KW-0812">Transmembrane</keyword>
<dbReference type="Proteomes" id="UP001263852">
    <property type="component" value="Unassembled WGS sequence"/>
</dbReference>
<dbReference type="PANTHER" id="PTHR40078:SF1">
    <property type="entry name" value="INTEGRAL MEMBRANE PROTEIN"/>
    <property type="match status" value="1"/>
</dbReference>
<feature type="transmembrane region" description="Helical" evidence="1">
    <location>
        <begin position="153"/>
        <end position="179"/>
    </location>
</feature>
<proteinExistence type="predicted"/>
<feature type="transmembrane region" description="Helical" evidence="1">
    <location>
        <begin position="185"/>
        <end position="203"/>
    </location>
</feature>
<protein>
    <recommendedName>
        <fullName evidence="4">Sugar specific permease</fullName>
    </recommendedName>
</protein>
<feature type="transmembrane region" description="Helical" evidence="1">
    <location>
        <begin position="115"/>
        <end position="132"/>
    </location>
</feature>
<gene>
    <name evidence="2" type="ORF">RI555_03800</name>
</gene>
<sequence>MLNIPDFRQRFGFLIFSILLNSAANALTISTSLGSAVWTGSSVNLSDWTHISLGTTLLLYGVVVTILNQLLLGHFDRRRFISNLLYIVPFSYLVQFIGYFWDWLRIPALPLIPRLILNVLGLLGVAAAVSIYQRCNLIQHPNDDLSYILRFRFLHGSAIIAQWTSYLPPLAIIVISFFATGHLRAIGFGTAFALIAQGAIMGWSDHHVFPHLKHHVFPHLKHHVDVAQAHHSA</sequence>
<dbReference type="PANTHER" id="PTHR40078">
    <property type="entry name" value="INTEGRAL MEMBRANE PROTEIN-RELATED"/>
    <property type="match status" value="1"/>
</dbReference>
<evidence type="ECO:0008006" key="4">
    <source>
        <dbReference type="Google" id="ProtNLM"/>
    </source>
</evidence>
<evidence type="ECO:0000256" key="1">
    <source>
        <dbReference type="SAM" id="Phobius"/>
    </source>
</evidence>
<dbReference type="EMBL" id="JAVLAO010000001">
    <property type="protein sequence ID" value="MDT7038138.1"/>
    <property type="molecule type" value="Genomic_DNA"/>
</dbReference>
<feature type="transmembrane region" description="Helical" evidence="1">
    <location>
        <begin position="50"/>
        <end position="72"/>
    </location>
</feature>
<keyword evidence="1" id="KW-1133">Transmembrane helix</keyword>
<name>A0AAW8WCA0_LACPE</name>
<evidence type="ECO:0000313" key="3">
    <source>
        <dbReference type="Proteomes" id="UP001263852"/>
    </source>
</evidence>
<reference evidence="2" key="1">
    <citation type="submission" date="2023-08" db="EMBL/GenBank/DDBJ databases">
        <authorList>
            <person name="Page C.A."/>
            <person name="Perez-Diaz I.M."/>
        </authorList>
    </citation>
    <scope>NUCLEOTIDE SEQUENCE</scope>
    <source>
        <strain evidence="2">1.8.9</strain>
    </source>
</reference>
<dbReference type="InterPro" id="IPR038750">
    <property type="entry name" value="YczE/YyaS-like"/>
</dbReference>
<accession>A0AAW8WCA0</accession>
<dbReference type="Pfam" id="PF19700">
    <property type="entry name" value="DUF6198"/>
    <property type="match status" value="1"/>
</dbReference>
<feature type="transmembrane region" description="Helical" evidence="1">
    <location>
        <begin position="84"/>
        <end position="103"/>
    </location>
</feature>
<comment type="caution">
    <text evidence="2">The sequence shown here is derived from an EMBL/GenBank/DDBJ whole genome shotgun (WGS) entry which is preliminary data.</text>
</comment>
<organism evidence="2 3">
    <name type="scientific">Lactiplantibacillus pentosus</name>
    <name type="common">Lactobacillus pentosus</name>
    <dbReference type="NCBI Taxonomy" id="1589"/>
    <lineage>
        <taxon>Bacteria</taxon>
        <taxon>Bacillati</taxon>
        <taxon>Bacillota</taxon>
        <taxon>Bacilli</taxon>
        <taxon>Lactobacillales</taxon>
        <taxon>Lactobacillaceae</taxon>
        <taxon>Lactiplantibacillus</taxon>
    </lineage>
</organism>
<dbReference type="RefSeq" id="WP_216748427.1">
    <property type="nucleotide sequence ID" value="NZ_JAGWDT010000016.1"/>
</dbReference>